<dbReference type="Pfam" id="PF04378">
    <property type="entry name" value="RsmJ"/>
    <property type="match status" value="1"/>
</dbReference>
<feature type="active site" description="Proton acceptor" evidence="1">
    <location>
        <position position="165"/>
    </location>
</feature>
<comment type="function">
    <text evidence="1">Specifically methylates the adenine in position 2030 of 23S rRNA.</text>
</comment>
<evidence type="ECO:0000313" key="2">
    <source>
        <dbReference type="EMBL" id="GJE08086.1"/>
    </source>
</evidence>
<comment type="subunit">
    <text evidence="1">Monomer.</text>
</comment>
<comment type="catalytic activity">
    <reaction evidence="1">
        <text>adenosine(2030) in 23S rRNA + S-adenosyl-L-methionine = N(6)-methyladenosine(2030) in 23S rRNA + S-adenosyl-L-homocysteine + H(+)</text>
        <dbReference type="Rhea" id="RHEA:43736"/>
        <dbReference type="Rhea" id="RHEA-COMP:10668"/>
        <dbReference type="Rhea" id="RHEA-COMP:10669"/>
        <dbReference type="ChEBI" id="CHEBI:15378"/>
        <dbReference type="ChEBI" id="CHEBI:57856"/>
        <dbReference type="ChEBI" id="CHEBI:59789"/>
        <dbReference type="ChEBI" id="CHEBI:74411"/>
        <dbReference type="ChEBI" id="CHEBI:74449"/>
        <dbReference type="EC" id="2.1.1.266"/>
    </reaction>
</comment>
<sequence length="282" mass="30683">MNYRHAFHAGNHADVLKHLVLARVLAHLLAKPTPFRAIDAFAGIGLYDLAGDEAGRTGEWEAGVGRLDAPFSDAVEALLAPYRALLAETRALHGPAAYPGSPEIVSGMLRAEDRAVFVELHPEDHATLASRFRRDRRVKTLHLDGWTGLNALIPPPERRGLVLIDPPFEAGGEIDRLGASLLKAVAKWPTGVFLAWYPLKDHAGIERLIAALDRGLPRPGLRLDLLIDRPDQPDRLAGSGLVVVNPPWRLAEEAGMFLPALAERLAREAYGAFRCEAIGRAG</sequence>
<dbReference type="EMBL" id="BPQR01000061">
    <property type="protein sequence ID" value="GJE08086.1"/>
    <property type="molecule type" value="Genomic_DNA"/>
</dbReference>
<feature type="binding site" evidence="1">
    <location>
        <position position="165"/>
    </location>
    <ligand>
        <name>S-adenosyl-L-methionine</name>
        <dbReference type="ChEBI" id="CHEBI:59789"/>
    </ligand>
</feature>
<organism evidence="2 3">
    <name type="scientific">Methylobacterium jeotgali</name>
    <dbReference type="NCBI Taxonomy" id="381630"/>
    <lineage>
        <taxon>Bacteria</taxon>
        <taxon>Pseudomonadati</taxon>
        <taxon>Pseudomonadota</taxon>
        <taxon>Alphaproteobacteria</taxon>
        <taxon>Hyphomicrobiales</taxon>
        <taxon>Methylobacteriaceae</taxon>
        <taxon>Methylobacterium</taxon>
    </lineage>
</organism>
<dbReference type="GO" id="GO:0032259">
    <property type="term" value="P:methylation"/>
    <property type="evidence" value="ECO:0007669"/>
    <property type="project" value="UniProtKB-KW"/>
</dbReference>
<comment type="caution">
    <text evidence="2">The sequence shown here is derived from an EMBL/GenBank/DDBJ whole genome shotgun (WGS) entry which is preliminary data.</text>
</comment>
<protein>
    <recommendedName>
        <fullName evidence="1">Ribosomal RNA large subunit methyltransferase J</fullName>
        <ecNumber evidence="1">2.1.1.266</ecNumber>
    </recommendedName>
    <alternativeName>
        <fullName evidence="1">23S rRNA (adenine(2030)-N6)-methyltransferase</fullName>
    </alternativeName>
    <alternativeName>
        <fullName evidence="1">23S rRNA m6A2030 methyltransferase</fullName>
    </alternativeName>
</protein>
<dbReference type="RefSeq" id="WP_238277580.1">
    <property type="nucleotide sequence ID" value="NZ_BPQR01000061.1"/>
</dbReference>
<keyword evidence="1" id="KW-0698">rRNA processing</keyword>
<keyword evidence="1 2" id="KW-0489">Methyltransferase</keyword>
<accession>A0ABQ4T0T6</accession>
<keyword evidence="1" id="KW-0694">RNA-binding</keyword>
<feature type="site" description="Interaction with substrate rRNA" evidence="1">
    <location>
        <position position="3"/>
    </location>
</feature>
<feature type="binding site" evidence="1">
    <location>
        <position position="119"/>
    </location>
    <ligand>
        <name>S-adenosyl-L-methionine</name>
        <dbReference type="ChEBI" id="CHEBI:59789"/>
    </ligand>
</feature>
<reference evidence="2" key="2">
    <citation type="submission" date="2021-08" db="EMBL/GenBank/DDBJ databases">
        <authorList>
            <person name="Tani A."/>
            <person name="Ola A."/>
            <person name="Ogura Y."/>
            <person name="Katsura K."/>
            <person name="Hayashi T."/>
        </authorList>
    </citation>
    <scope>NUCLEOTIDE SEQUENCE</scope>
    <source>
        <strain evidence="2">LMG 23639</strain>
    </source>
</reference>
<dbReference type="Proteomes" id="UP001055102">
    <property type="component" value="Unassembled WGS sequence"/>
</dbReference>
<dbReference type="InterPro" id="IPR029063">
    <property type="entry name" value="SAM-dependent_MTases_sf"/>
</dbReference>
<dbReference type="GO" id="GO:0008168">
    <property type="term" value="F:methyltransferase activity"/>
    <property type="evidence" value="ECO:0007669"/>
    <property type="project" value="UniProtKB-KW"/>
</dbReference>
<dbReference type="PANTHER" id="PTHR37426">
    <property type="entry name" value="RIBOSOMAL RNA LARGE SUBUNIT METHYLTRANSFERASE J"/>
    <property type="match status" value="1"/>
</dbReference>
<dbReference type="Gene3D" id="3.40.50.150">
    <property type="entry name" value="Vaccinia Virus protein VP39"/>
    <property type="match status" value="1"/>
</dbReference>
<keyword evidence="3" id="KW-1185">Reference proteome</keyword>
<dbReference type="PANTHER" id="PTHR37426:SF1">
    <property type="entry name" value="RIBOSOMAL RNA LARGE SUBUNIT METHYLTRANSFERASE J"/>
    <property type="match status" value="1"/>
</dbReference>
<feature type="binding site" evidence="1">
    <location>
        <position position="41"/>
    </location>
    <ligand>
        <name>S-adenosyl-L-methionine</name>
        <dbReference type="ChEBI" id="CHEBI:59789"/>
    </ligand>
</feature>
<proteinExistence type="inferred from homology"/>
<gene>
    <name evidence="1 2" type="primary">rlmJ</name>
    <name evidence="2" type="ORF">AOPFMNJM_3420</name>
</gene>
<reference evidence="2" key="1">
    <citation type="journal article" date="2021" name="Front. Microbiol.">
        <title>Comprehensive Comparative Genomics and Phenotyping of Methylobacterium Species.</title>
        <authorList>
            <person name="Alessa O."/>
            <person name="Ogura Y."/>
            <person name="Fujitani Y."/>
            <person name="Takami H."/>
            <person name="Hayashi T."/>
            <person name="Sahin N."/>
            <person name="Tani A."/>
        </authorList>
    </citation>
    <scope>NUCLEOTIDE SEQUENCE</scope>
    <source>
        <strain evidence="2">LMG 23639</strain>
    </source>
</reference>
<dbReference type="SUPFAM" id="SSF53335">
    <property type="entry name" value="S-adenosyl-L-methionine-dependent methyltransferases"/>
    <property type="match status" value="1"/>
</dbReference>
<dbReference type="EC" id="2.1.1.266" evidence="1"/>
<feature type="binding site" evidence="1">
    <location>
        <position position="18"/>
    </location>
    <ligand>
        <name>S-adenosyl-L-methionine</name>
        <dbReference type="ChEBI" id="CHEBI:59789"/>
    </ligand>
</feature>
<dbReference type="InterPro" id="IPR007473">
    <property type="entry name" value="RlmJ"/>
</dbReference>
<keyword evidence="1" id="KW-0808">Transferase</keyword>
<feature type="binding site" evidence="1">
    <location>
        <position position="101"/>
    </location>
    <ligand>
        <name>S-adenosyl-L-methionine</name>
        <dbReference type="ChEBI" id="CHEBI:59789"/>
    </ligand>
</feature>
<comment type="similarity">
    <text evidence="1">Belongs to the RlmJ family.</text>
</comment>
<keyword evidence="1" id="KW-0949">S-adenosyl-L-methionine</keyword>
<feature type="binding site" evidence="1">
    <location>
        <begin position="144"/>
        <end position="145"/>
    </location>
    <ligand>
        <name>S-adenosyl-L-methionine</name>
        <dbReference type="ChEBI" id="CHEBI:59789"/>
    </ligand>
</feature>
<evidence type="ECO:0000313" key="3">
    <source>
        <dbReference type="Proteomes" id="UP001055102"/>
    </source>
</evidence>
<dbReference type="HAMAP" id="MF_00934">
    <property type="entry name" value="23SrRNA_methyltr_J"/>
    <property type="match status" value="1"/>
</dbReference>
<name>A0ABQ4T0T6_9HYPH</name>
<evidence type="ECO:0000256" key="1">
    <source>
        <dbReference type="HAMAP-Rule" id="MF_00934"/>
    </source>
</evidence>